<dbReference type="InterPro" id="IPR050090">
    <property type="entry name" value="Tyrosine_recombinase_XerCD"/>
</dbReference>
<evidence type="ECO:0000256" key="4">
    <source>
        <dbReference type="PROSITE-ProRule" id="PRU01248"/>
    </source>
</evidence>
<keyword evidence="3" id="KW-0233">DNA recombination</keyword>
<evidence type="ECO:0000313" key="9">
    <source>
        <dbReference type="Proteomes" id="UP000011618"/>
    </source>
</evidence>
<gene>
    <name evidence="8" type="ORF">C487_05010</name>
</gene>
<reference evidence="8 9" key="1">
    <citation type="journal article" date="2014" name="PLoS Genet.">
        <title>Phylogenetically driven sequencing of extremely halophilic archaea reveals strategies for static and dynamic osmo-response.</title>
        <authorList>
            <person name="Becker E.A."/>
            <person name="Seitzer P.M."/>
            <person name="Tritt A."/>
            <person name="Larsen D."/>
            <person name="Krusor M."/>
            <person name="Yao A.I."/>
            <person name="Wu D."/>
            <person name="Madern D."/>
            <person name="Eisen J.A."/>
            <person name="Darling A.E."/>
            <person name="Facciotti M.T."/>
        </authorList>
    </citation>
    <scope>NUCLEOTIDE SEQUENCE [LARGE SCALE GENOMIC DNA]</scope>
    <source>
        <strain evidence="8 9">DSM 3751</strain>
    </source>
</reference>
<dbReference type="EMBL" id="AOII01000034">
    <property type="protein sequence ID" value="ELY80353.1"/>
    <property type="molecule type" value="Genomic_DNA"/>
</dbReference>
<dbReference type="PROSITE" id="PS51900">
    <property type="entry name" value="CB"/>
    <property type="match status" value="1"/>
</dbReference>
<dbReference type="Proteomes" id="UP000011618">
    <property type="component" value="Unassembled WGS sequence"/>
</dbReference>
<dbReference type="InterPro" id="IPR010998">
    <property type="entry name" value="Integrase_recombinase_N"/>
</dbReference>
<dbReference type="PROSITE" id="PS51898">
    <property type="entry name" value="TYR_RECOMBINASE"/>
    <property type="match status" value="1"/>
</dbReference>
<dbReference type="InterPro" id="IPR013762">
    <property type="entry name" value="Integrase-like_cat_sf"/>
</dbReference>
<name>L9Z571_9EURY</name>
<accession>L9Z571</accession>
<dbReference type="AlphaFoldDB" id="L9Z571"/>
<dbReference type="PANTHER" id="PTHR30349:SF41">
    <property type="entry name" value="INTEGRASE_RECOMBINASE PROTEIN MJ0367-RELATED"/>
    <property type="match status" value="1"/>
</dbReference>
<dbReference type="CDD" id="cd00397">
    <property type="entry name" value="DNA_BRE_C"/>
    <property type="match status" value="1"/>
</dbReference>
<dbReference type="SUPFAM" id="SSF56349">
    <property type="entry name" value="DNA breaking-rejoining enzymes"/>
    <property type="match status" value="1"/>
</dbReference>
<keyword evidence="1" id="KW-0229">DNA integration</keyword>
<dbReference type="PATRIC" id="fig|1227495.3.peg.1000"/>
<dbReference type="RefSeq" id="WP_006184573.1">
    <property type="nucleotide sequence ID" value="NZ_AOII01000034.1"/>
</dbReference>
<evidence type="ECO:0000256" key="3">
    <source>
        <dbReference type="ARBA" id="ARBA00023172"/>
    </source>
</evidence>
<feature type="domain" description="Core-binding (CB)" evidence="7">
    <location>
        <begin position="7"/>
        <end position="95"/>
    </location>
</feature>
<organism evidence="8 9">
    <name type="scientific">Natrinema pallidum DSM 3751</name>
    <dbReference type="NCBI Taxonomy" id="1227495"/>
    <lineage>
        <taxon>Archaea</taxon>
        <taxon>Methanobacteriati</taxon>
        <taxon>Methanobacteriota</taxon>
        <taxon>Stenosarchaea group</taxon>
        <taxon>Halobacteria</taxon>
        <taxon>Halobacteriales</taxon>
        <taxon>Natrialbaceae</taxon>
        <taxon>Natrinema</taxon>
    </lineage>
</organism>
<dbReference type="InterPro" id="IPR002104">
    <property type="entry name" value="Integrase_catalytic"/>
</dbReference>
<dbReference type="OrthoDB" id="198497at2157"/>
<dbReference type="PANTHER" id="PTHR30349">
    <property type="entry name" value="PHAGE INTEGRASE-RELATED"/>
    <property type="match status" value="1"/>
</dbReference>
<dbReference type="GO" id="GO:0015074">
    <property type="term" value="P:DNA integration"/>
    <property type="evidence" value="ECO:0007669"/>
    <property type="project" value="UniProtKB-KW"/>
</dbReference>
<evidence type="ECO:0000313" key="8">
    <source>
        <dbReference type="EMBL" id="ELY80353.1"/>
    </source>
</evidence>
<evidence type="ECO:0000256" key="1">
    <source>
        <dbReference type="ARBA" id="ARBA00022908"/>
    </source>
</evidence>
<proteinExistence type="predicted"/>
<dbReference type="Pfam" id="PF02899">
    <property type="entry name" value="Phage_int_SAM_1"/>
    <property type="match status" value="1"/>
</dbReference>
<dbReference type="eggNOG" id="arCOG01250">
    <property type="taxonomic scope" value="Archaea"/>
</dbReference>
<feature type="domain" description="Tyr recombinase" evidence="6">
    <location>
        <begin position="119"/>
        <end position="335"/>
    </location>
</feature>
<dbReference type="InterPro" id="IPR044068">
    <property type="entry name" value="CB"/>
</dbReference>
<dbReference type="InterPro" id="IPR011010">
    <property type="entry name" value="DNA_brk_join_enz"/>
</dbReference>
<dbReference type="GO" id="GO:0006310">
    <property type="term" value="P:DNA recombination"/>
    <property type="evidence" value="ECO:0007669"/>
    <property type="project" value="UniProtKB-KW"/>
</dbReference>
<evidence type="ECO:0000256" key="2">
    <source>
        <dbReference type="ARBA" id="ARBA00023125"/>
    </source>
</evidence>
<comment type="caution">
    <text evidence="8">The sequence shown here is derived from an EMBL/GenBank/DDBJ whole genome shotgun (WGS) entry which is preliminary data.</text>
</comment>
<sequence length="342" mass="39547">MTELEPITPREALELYCEDIDGELSPNSVRAKRYQLGKFVDWCEGADADETRVENLNEITGRDFTRFKNWRSEGINKVTLRTNLSALRSFMRFCVSVDAVPHAVPEKINVPNLDRGENHNDEHIEESEAQTILDYLSRFEYASMDHVLFKLQWTTAMRMSGLHSLDVGDFNAEDGTLSVSHRPDEGTRLKNREDGERVVTLDAETEGVVRDYIEYQRVRVEDDYGRRPLFSSEYGRMSKQNLNKRIYRVTAPCYTSRGCPADRDPLECDHTGSYDNYVTCPYNTRPHAIRGGSITYWLRNDVPKKAVGDRVNASMKTLDRHYDERSEEEKAEQRRDFFDGSN</sequence>
<dbReference type="Gene3D" id="1.10.443.10">
    <property type="entry name" value="Intergrase catalytic core"/>
    <property type="match status" value="1"/>
</dbReference>
<dbReference type="InterPro" id="IPR004107">
    <property type="entry name" value="Integrase_SAM-like_N"/>
</dbReference>
<evidence type="ECO:0000259" key="7">
    <source>
        <dbReference type="PROSITE" id="PS51900"/>
    </source>
</evidence>
<protein>
    <submittedName>
        <fullName evidence="8">Integrase family protein</fullName>
    </submittedName>
</protein>
<dbReference type="Pfam" id="PF00589">
    <property type="entry name" value="Phage_integrase"/>
    <property type="match status" value="1"/>
</dbReference>
<evidence type="ECO:0000256" key="5">
    <source>
        <dbReference type="SAM" id="MobiDB-lite"/>
    </source>
</evidence>
<dbReference type="Gene3D" id="1.10.150.130">
    <property type="match status" value="1"/>
</dbReference>
<keyword evidence="2 4" id="KW-0238">DNA-binding</keyword>
<feature type="region of interest" description="Disordered" evidence="5">
    <location>
        <begin position="321"/>
        <end position="342"/>
    </location>
</feature>
<dbReference type="GO" id="GO:0003677">
    <property type="term" value="F:DNA binding"/>
    <property type="evidence" value="ECO:0007669"/>
    <property type="project" value="UniProtKB-UniRule"/>
</dbReference>
<evidence type="ECO:0000259" key="6">
    <source>
        <dbReference type="PROSITE" id="PS51898"/>
    </source>
</evidence>